<dbReference type="OrthoDB" id="9884484at2"/>
<protein>
    <submittedName>
        <fullName evidence="1">Uncharacterized protein</fullName>
    </submittedName>
</protein>
<dbReference type="AlphaFoldDB" id="A0A1M7FT41"/>
<dbReference type="RefSeq" id="WP_079544555.1">
    <property type="nucleotide sequence ID" value="NZ_LT670844.1"/>
</dbReference>
<organism evidence="1 2">
    <name type="scientific">Bradyrhizobium lablabi</name>
    <dbReference type="NCBI Taxonomy" id="722472"/>
    <lineage>
        <taxon>Bacteria</taxon>
        <taxon>Pseudomonadati</taxon>
        <taxon>Pseudomonadota</taxon>
        <taxon>Alphaproteobacteria</taxon>
        <taxon>Hyphomicrobiales</taxon>
        <taxon>Nitrobacteraceae</taxon>
        <taxon>Bradyrhizobium</taxon>
    </lineage>
</organism>
<dbReference type="Proteomes" id="UP000189935">
    <property type="component" value="Chromosome I"/>
</dbReference>
<accession>A0A1M7FT41</accession>
<reference evidence="1 2" key="1">
    <citation type="submission" date="2016-11" db="EMBL/GenBank/DDBJ databases">
        <authorList>
            <person name="Jaros S."/>
            <person name="Januszkiewicz K."/>
            <person name="Wedrychowicz H."/>
        </authorList>
    </citation>
    <scope>NUCLEOTIDE SEQUENCE [LARGE SCALE GENOMIC DNA]</scope>
    <source>
        <strain evidence="1 2">GAS499</strain>
    </source>
</reference>
<proteinExistence type="predicted"/>
<gene>
    <name evidence="1" type="ORF">SAMN05444159_7595</name>
</gene>
<dbReference type="EMBL" id="LT670844">
    <property type="protein sequence ID" value="SHM07193.1"/>
    <property type="molecule type" value="Genomic_DNA"/>
</dbReference>
<name>A0A1M7FT41_9BRAD</name>
<evidence type="ECO:0000313" key="2">
    <source>
        <dbReference type="Proteomes" id="UP000189935"/>
    </source>
</evidence>
<sequence>MPKATGVFITQRTGTSEFLITVNRLRISQLLRDPFVAAAFKATEEDDGLAPALVEVDRPKTLDGGAAEHILAMAEV</sequence>
<evidence type="ECO:0000313" key="1">
    <source>
        <dbReference type="EMBL" id="SHM07193.1"/>
    </source>
</evidence>